<evidence type="ECO:0008006" key="3">
    <source>
        <dbReference type="Google" id="ProtNLM"/>
    </source>
</evidence>
<dbReference type="EMBL" id="NQYH01000001">
    <property type="protein sequence ID" value="RIY41942.1"/>
    <property type="molecule type" value="Genomic_DNA"/>
</dbReference>
<sequence>MLTKAIQYARGVANLIRTRWRMGGLSRLDEFILDEVRVSMYIRPEAKQAVSIDILDTDPKTYRLANDVLTREGVRLGSKRVLTALRMNASHRLSRIKNISRISDAGFPLFSLMASNDERDCAWCKANNGKKLPIDTDINWLIKENCTCEYCRCTVRPHRR</sequence>
<protein>
    <recommendedName>
        <fullName evidence="3">Phage head morphogenesis domain-containing protein</fullName>
    </recommendedName>
</protein>
<evidence type="ECO:0000313" key="2">
    <source>
        <dbReference type="Proteomes" id="UP000266206"/>
    </source>
</evidence>
<organism evidence="1 2">
    <name type="scientific">Neopusillimonas maritima</name>
    <dbReference type="NCBI Taxonomy" id="2026239"/>
    <lineage>
        <taxon>Bacteria</taxon>
        <taxon>Pseudomonadati</taxon>
        <taxon>Pseudomonadota</taxon>
        <taxon>Betaproteobacteria</taxon>
        <taxon>Burkholderiales</taxon>
        <taxon>Alcaligenaceae</taxon>
        <taxon>Neopusillimonas</taxon>
    </lineage>
</organism>
<evidence type="ECO:0000313" key="1">
    <source>
        <dbReference type="EMBL" id="RIY41942.1"/>
    </source>
</evidence>
<comment type="caution">
    <text evidence="1">The sequence shown here is derived from an EMBL/GenBank/DDBJ whole genome shotgun (WGS) entry which is preliminary data.</text>
</comment>
<accession>A0A3A1YUQ5</accession>
<dbReference type="AlphaFoldDB" id="A0A3A1YUQ5"/>
<proteinExistence type="predicted"/>
<gene>
    <name evidence="1" type="ORF">CJP73_00400</name>
</gene>
<name>A0A3A1YUQ5_9BURK</name>
<dbReference type="Proteomes" id="UP000266206">
    <property type="component" value="Unassembled WGS sequence"/>
</dbReference>
<reference evidence="1 2" key="1">
    <citation type="submission" date="2017-08" db="EMBL/GenBank/DDBJ databases">
        <title>Pusillimonas indicus sp. nov., a member of the family Alcaligenaceae isolated from surface seawater.</title>
        <authorList>
            <person name="Li J."/>
        </authorList>
    </citation>
    <scope>NUCLEOTIDE SEQUENCE [LARGE SCALE GENOMIC DNA]</scope>
    <source>
        <strain evidence="1 2">L52-1-41</strain>
    </source>
</reference>